<evidence type="ECO:0000313" key="2">
    <source>
        <dbReference type="EMBL" id="ABZ10283.1"/>
    </source>
</evidence>
<name>B3TCH4_9ZZZZ</name>
<gene>
    <name evidence="2" type="ORF">ALOHA_HF4000APKG10K24ctg1g14</name>
</gene>
<sequence>MPNLPMHIYLADQVAKRLDWDWVNDHRGSLYLGSTAPDIRIMTKWPRERTHFAPLSADEVGTGTRQMFKLHPELENGNAASDPTKAFLVGYISHLVADEAWISNVYRPNFDPPSGHCMVARDEVEANLWDRALQLEMDRAAGDKMVGLLPGGEVLEDADLGVQVAFLEPGALGEWREWVLRFLGWDLTWERLKRALNRMYRDDENVQKVVDTFIEEMPASMERIYEKISRDKIDAYRQRALEDTLSQVQGRWGQLDRYPTDSSLPSECG</sequence>
<evidence type="ECO:0000259" key="1">
    <source>
        <dbReference type="Pfam" id="PF00882"/>
    </source>
</evidence>
<dbReference type="InterPro" id="IPR029002">
    <property type="entry name" value="PLPC/GPLD1"/>
</dbReference>
<protein>
    <recommendedName>
        <fullName evidence="1">Phospholipase C/D domain-containing protein</fullName>
    </recommendedName>
</protein>
<accession>B3TCH4</accession>
<feature type="domain" description="Phospholipase C/D" evidence="1">
    <location>
        <begin position="6"/>
        <end position="98"/>
    </location>
</feature>
<dbReference type="EMBL" id="EU016671">
    <property type="protein sequence ID" value="ABZ10283.1"/>
    <property type="molecule type" value="Genomic_DNA"/>
</dbReference>
<dbReference type="AlphaFoldDB" id="B3TCH4"/>
<reference evidence="2" key="1">
    <citation type="journal article" date="2008" name="ISME J.">
        <title>Genomic patterns of recombination, clonal divergence and environment in marine microbial populations.</title>
        <authorList>
            <person name="Konstantinidis K.T."/>
            <person name="Delong E.F."/>
        </authorList>
    </citation>
    <scope>NUCLEOTIDE SEQUENCE</scope>
</reference>
<dbReference type="Pfam" id="PF00882">
    <property type="entry name" value="Zn_dep_PLPC"/>
    <property type="match status" value="1"/>
</dbReference>
<proteinExistence type="predicted"/>
<organism evidence="2">
    <name type="scientific">uncultured marine microorganism HF4000_APKG10K24</name>
    <dbReference type="NCBI Taxonomy" id="455562"/>
    <lineage>
        <taxon>unclassified sequences</taxon>
        <taxon>environmental samples</taxon>
    </lineage>
</organism>